<dbReference type="Proteomes" id="UP000886501">
    <property type="component" value="Unassembled WGS sequence"/>
</dbReference>
<proteinExistence type="predicted"/>
<keyword evidence="2" id="KW-1185">Reference proteome</keyword>
<reference evidence="1" key="1">
    <citation type="submission" date="2019-10" db="EMBL/GenBank/DDBJ databases">
        <authorList>
            <consortium name="DOE Joint Genome Institute"/>
            <person name="Kuo A."/>
            <person name="Miyauchi S."/>
            <person name="Kiss E."/>
            <person name="Drula E."/>
            <person name="Kohler A."/>
            <person name="Sanchez-Garcia M."/>
            <person name="Andreopoulos B."/>
            <person name="Barry K.W."/>
            <person name="Bonito G."/>
            <person name="Buee M."/>
            <person name="Carver A."/>
            <person name="Chen C."/>
            <person name="Cichocki N."/>
            <person name="Clum A."/>
            <person name="Culley D."/>
            <person name="Crous P.W."/>
            <person name="Fauchery L."/>
            <person name="Girlanda M."/>
            <person name="Hayes R."/>
            <person name="Keri Z."/>
            <person name="Labutti K."/>
            <person name="Lipzen A."/>
            <person name="Lombard V."/>
            <person name="Magnuson J."/>
            <person name="Maillard F."/>
            <person name="Morin E."/>
            <person name="Murat C."/>
            <person name="Nolan M."/>
            <person name="Ohm R."/>
            <person name="Pangilinan J."/>
            <person name="Pereira M."/>
            <person name="Perotto S."/>
            <person name="Peter M."/>
            <person name="Riley R."/>
            <person name="Sitrit Y."/>
            <person name="Stielow B."/>
            <person name="Szollosi G."/>
            <person name="Zifcakova L."/>
            <person name="Stursova M."/>
            <person name="Spatafora J.W."/>
            <person name="Tedersoo L."/>
            <person name="Vaario L.-M."/>
            <person name="Yamada A."/>
            <person name="Yan M."/>
            <person name="Wang P."/>
            <person name="Xu J."/>
            <person name="Bruns T."/>
            <person name="Baldrian P."/>
            <person name="Vilgalys R."/>
            <person name="Henrissat B."/>
            <person name="Grigoriev I.V."/>
            <person name="Hibbett D."/>
            <person name="Nagy L.G."/>
            <person name="Martin F.M."/>
        </authorList>
    </citation>
    <scope>NUCLEOTIDE SEQUENCE</scope>
    <source>
        <strain evidence="1">P2</strain>
    </source>
</reference>
<name>A0ACB6ZAJ1_THEGA</name>
<sequence>MVSSGQTYIITNKKAGTACDLSGQDQKSVIGFTAQRSDNQKWRAQDTGNGWTLQNIYNQKYLDVEGPLQNGTKVVAVDTNNPRTWDIRPDRNDNSAYRVFIHDSNLNVDLSDRGNPTPGTPVTIWGEWEGENQVWRFEQV</sequence>
<dbReference type="EMBL" id="MU118056">
    <property type="protein sequence ID" value="KAF9646499.1"/>
    <property type="molecule type" value="Genomic_DNA"/>
</dbReference>
<organism evidence="1 2">
    <name type="scientific">Thelephora ganbajun</name>
    <name type="common">Ganba fungus</name>
    <dbReference type="NCBI Taxonomy" id="370292"/>
    <lineage>
        <taxon>Eukaryota</taxon>
        <taxon>Fungi</taxon>
        <taxon>Dikarya</taxon>
        <taxon>Basidiomycota</taxon>
        <taxon>Agaricomycotina</taxon>
        <taxon>Agaricomycetes</taxon>
        <taxon>Thelephorales</taxon>
        <taxon>Thelephoraceae</taxon>
        <taxon>Thelephora</taxon>
    </lineage>
</organism>
<gene>
    <name evidence="1" type="ORF">BDM02DRAFT_3118524</name>
</gene>
<evidence type="ECO:0000313" key="1">
    <source>
        <dbReference type="EMBL" id="KAF9646499.1"/>
    </source>
</evidence>
<protein>
    <submittedName>
        <fullName evidence="1">Carbohydrate-binding module family 13 protein</fullName>
    </submittedName>
</protein>
<comment type="caution">
    <text evidence="1">The sequence shown here is derived from an EMBL/GenBank/DDBJ whole genome shotgun (WGS) entry which is preliminary data.</text>
</comment>
<evidence type="ECO:0000313" key="2">
    <source>
        <dbReference type="Proteomes" id="UP000886501"/>
    </source>
</evidence>
<accession>A0ACB6ZAJ1</accession>
<reference evidence="1" key="2">
    <citation type="journal article" date="2020" name="Nat. Commun.">
        <title>Large-scale genome sequencing of mycorrhizal fungi provides insights into the early evolution of symbiotic traits.</title>
        <authorList>
            <person name="Miyauchi S."/>
            <person name="Kiss E."/>
            <person name="Kuo A."/>
            <person name="Drula E."/>
            <person name="Kohler A."/>
            <person name="Sanchez-Garcia M."/>
            <person name="Morin E."/>
            <person name="Andreopoulos B."/>
            <person name="Barry K.W."/>
            <person name="Bonito G."/>
            <person name="Buee M."/>
            <person name="Carver A."/>
            <person name="Chen C."/>
            <person name="Cichocki N."/>
            <person name="Clum A."/>
            <person name="Culley D."/>
            <person name="Crous P.W."/>
            <person name="Fauchery L."/>
            <person name="Girlanda M."/>
            <person name="Hayes R.D."/>
            <person name="Keri Z."/>
            <person name="LaButti K."/>
            <person name="Lipzen A."/>
            <person name="Lombard V."/>
            <person name="Magnuson J."/>
            <person name="Maillard F."/>
            <person name="Murat C."/>
            <person name="Nolan M."/>
            <person name="Ohm R.A."/>
            <person name="Pangilinan J."/>
            <person name="Pereira M.F."/>
            <person name="Perotto S."/>
            <person name="Peter M."/>
            <person name="Pfister S."/>
            <person name="Riley R."/>
            <person name="Sitrit Y."/>
            <person name="Stielow J.B."/>
            <person name="Szollosi G."/>
            <person name="Zifcakova L."/>
            <person name="Stursova M."/>
            <person name="Spatafora J.W."/>
            <person name="Tedersoo L."/>
            <person name="Vaario L.M."/>
            <person name="Yamada A."/>
            <person name="Yan M."/>
            <person name="Wang P."/>
            <person name="Xu J."/>
            <person name="Bruns T."/>
            <person name="Baldrian P."/>
            <person name="Vilgalys R."/>
            <person name="Dunand C."/>
            <person name="Henrissat B."/>
            <person name="Grigoriev I.V."/>
            <person name="Hibbett D."/>
            <person name="Nagy L.G."/>
            <person name="Martin F.M."/>
        </authorList>
    </citation>
    <scope>NUCLEOTIDE SEQUENCE</scope>
    <source>
        <strain evidence="1">P2</strain>
    </source>
</reference>